<feature type="domain" description="N-acetyltransferase" evidence="3">
    <location>
        <begin position="37"/>
        <end position="202"/>
    </location>
</feature>
<gene>
    <name evidence="4" type="ORF">WKW80_17925</name>
</gene>
<dbReference type="RefSeq" id="WP_340364916.1">
    <property type="nucleotide sequence ID" value="NZ_JBBKZV010000010.1"/>
</dbReference>
<dbReference type="InterPro" id="IPR016181">
    <property type="entry name" value="Acyl_CoA_acyltransferase"/>
</dbReference>
<dbReference type="EMBL" id="JBBKZV010000010">
    <property type="protein sequence ID" value="MEJ8823882.1"/>
    <property type="molecule type" value="Genomic_DNA"/>
</dbReference>
<accession>A0ABU8W3E3</accession>
<dbReference type="GO" id="GO:0016740">
    <property type="term" value="F:transferase activity"/>
    <property type="evidence" value="ECO:0007669"/>
    <property type="project" value="UniProtKB-KW"/>
</dbReference>
<dbReference type="Pfam" id="PF13302">
    <property type="entry name" value="Acetyltransf_3"/>
    <property type="match status" value="1"/>
</dbReference>
<proteinExistence type="predicted"/>
<dbReference type="CDD" id="cd04301">
    <property type="entry name" value="NAT_SF"/>
    <property type="match status" value="1"/>
</dbReference>
<dbReference type="Gene3D" id="3.40.630.30">
    <property type="match status" value="1"/>
</dbReference>
<comment type="caution">
    <text evidence="4">The sequence shown here is derived from an EMBL/GenBank/DDBJ whole genome shotgun (WGS) entry which is preliminary data.</text>
</comment>
<dbReference type="InterPro" id="IPR050832">
    <property type="entry name" value="Bact_Acetyltransf"/>
</dbReference>
<evidence type="ECO:0000313" key="5">
    <source>
        <dbReference type="Proteomes" id="UP001363010"/>
    </source>
</evidence>
<organism evidence="4 5">
    <name type="scientific">Variovorax humicola</name>
    <dbReference type="NCBI Taxonomy" id="1769758"/>
    <lineage>
        <taxon>Bacteria</taxon>
        <taxon>Pseudomonadati</taxon>
        <taxon>Pseudomonadota</taxon>
        <taxon>Betaproteobacteria</taxon>
        <taxon>Burkholderiales</taxon>
        <taxon>Comamonadaceae</taxon>
        <taxon>Variovorax</taxon>
    </lineage>
</organism>
<evidence type="ECO:0000256" key="2">
    <source>
        <dbReference type="ARBA" id="ARBA00023315"/>
    </source>
</evidence>
<evidence type="ECO:0000256" key="1">
    <source>
        <dbReference type="ARBA" id="ARBA00022679"/>
    </source>
</evidence>
<protein>
    <submittedName>
        <fullName evidence="4">GNAT family protein</fullName>
        <ecNumber evidence="4">2.-.-.-</ecNumber>
    </submittedName>
</protein>
<dbReference type="Proteomes" id="UP001363010">
    <property type="component" value="Unassembled WGS sequence"/>
</dbReference>
<keyword evidence="5" id="KW-1185">Reference proteome</keyword>
<dbReference type="InterPro" id="IPR000182">
    <property type="entry name" value="GNAT_dom"/>
</dbReference>
<dbReference type="PROSITE" id="PS51186">
    <property type="entry name" value="GNAT"/>
    <property type="match status" value="1"/>
</dbReference>
<name>A0ABU8W3E3_9BURK</name>
<evidence type="ECO:0000313" key="4">
    <source>
        <dbReference type="EMBL" id="MEJ8823882.1"/>
    </source>
</evidence>
<evidence type="ECO:0000259" key="3">
    <source>
        <dbReference type="PROSITE" id="PS51186"/>
    </source>
</evidence>
<dbReference type="SUPFAM" id="SSF55729">
    <property type="entry name" value="Acyl-CoA N-acyltransferases (Nat)"/>
    <property type="match status" value="1"/>
</dbReference>
<sequence>MTTPNFQTGEEFVDSYLISHYPTSLIDVRQFKGDRRLTLRPVMPQDNQLLADLINRLSERSRSRRFPNAQLPASADELASLACVDYRRHLALVVAVHESGRERLVAEARYLIDPDGQSAEFMLMVDDRWQRQGIATWALRALSNAAHAAGVSWLRCDVLADNEPMLALMRHAGFCCTVDRSDGDIVHAETRSRALIARASAPRAKPFASVLRWLECLLATDAPFSRSTTTTQR</sequence>
<dbReference type="PANTHER" id="PTHR43877">
    <property type="entry name" value="AMINOALKYLPHOSPHONATE N-ACETYLTRANSFERASE-RELATED-RELATED"/>
    <property type="match status" value="1"/>
</dbReference>
<keyword evidence="2" id="KW-0012">Acyltransferase</keyword>
<reference evidence="4 5" key="1">
    <citation type="submission" date="2024-03" db="EMBL/GenBank/DDBJ databases">
        <title>Novel species of the genus Variovorax.</title>
        <authorList>
            <person name="Liu Q."/>
            <person name="Xin Y.-H."/>
        </authorList>
    </citation>
    <scope>NUCLEOTIDE SEQUENCE [LARGE SCALE GENOMIC DNA]</scope>
    <source>
        <strain evidence="4 5">KACC 18501</strain>
    </source>
</reference>
<keyword evidence="1 4" id="KW-0808">Transferase</keyword>
<dbReference type="EC" id="2.-.-.-" evidence="4"/>